<evidence type="ECO:0000256" key="5">
    <source>
        <dbReference type="ARBA" id="ARBA00048336"/>
    </source>
</evidence>
<evidence type="ECO:0000259" key="8">
    <source>
        <dbReference type="PROSITE" id="PS50056"/>
    </source>
</evidence>
<accession>A0AAV7QV93</accession>
<dbReference type="EMBL" id="JANPWB010000010">
    <property type="protein sequence ID" value="KAJ1144447.1"/>
    <property type="molecule type" value="Genomic_DNA"/>
</dbReference>
<keyword evidence="2" id="KW-0378">Hydrolase</keyword>
<dbReference type="Pfam" id="PF00782">
    <property type="entry name" value="DSPc"/>
    <property type="match status" value="1"/>
</dbReference>
<evidence type="ECO:0000313" key="9">
    <source>
        <dbReference type="EMBL" id="KAJ1144447.1"/>
    </source>
</evidence>
<dbReference type="PANTHER" id="PTHR45682:SF10">
    <property type="entry name" value="DUAL SPECIFICITY PROTEIN PHOSPHATASE 13 ISOFORM B"/>
    <property type="match status" value="1"/>
</dbReference>
<dbReference type="GO" id="GO:0004722">
    <property type="term" value="F:protein serine/threonine phosphatase activity"/>
    <property type="evidence" value="ECO:0007669"/>
    <property type="project" value="UniProtKB-EC"/>
</dbReference>
<dbReference type="GO" id="GO:0043409">
    <property type="term" value="P:negative regulation of MAPK cascade"/>
    <property type="evidence" value="ECO:0007669"/>
    <property type="project" value="TreeGrafter"/>
</dbReference>
<comment type="caution">
    <text evidence="9">The sequence shown here is derived from an EMBL/GenBank/DDBJ whole genome shotgun (WGS) entry which is preliminary data.</text>
</comment>
<evidence type="ECO:0000259" key="7">
    <source>
        <dbReference type="PROSITE" id="PS50054"/>
    </source>
</evidence>
<evidence type="ECO:0000256" key="3">
    <source>
        <dbReference type="ARBA" id="ARBA00022912"/>
    </source>
</evidence>
<evidence type="ECO:0000256" key="1">
    <source>
        <dbReference type="ARBA" id="ARBA00008601"/>
    </source>
</evidence>
<evidence type="ECO:0000256" key="6">
    <source>
        <dbReference type="PIRSR" id="PIRSR620405-1"/>
    </source>
</evidence>
<organism evidence="9 10">
    <name type="scientific">Pleurodeles waltl</name>
    <name type="common">Iberian ribbed newt</name>
    <dbReference type="NCBI Taxonomy" id="8319"/>
    <lineage>
        <taxon>Eukaryota</taxon>
        <taxon>Metazoa</taxon>
        <taxon>Chordata</taxon>
        <taxon>Craniata</taxon>
        <taxon>Vertebrata</taxon>
        <taxon>Euteleostomi</taxon>
        <taxon>Amphibia</taxon>
        <taxon>Batrachia</taxon>
        <taxon>Caudata</taxon>
        <taxon>Salamandroidea</taxon>
        <taxon>Salamandridae</taxon>
        <taxon>Pleurodelinae</taxon>
        <taxon>Pleurodeles</taxon>
    </lineage>
</organism>
<dbReference type="Proteomes" id="UP001066276">
    <property type="component" value="Chromosome 6"/>
</dbReference>
<name>A0AAV7QV93_PLEWA</name>
<comment type="catalytic activity">
    <reaction evidence="5">
        <text>O-phospho-L-threonyl-[protein] + H2O = L-threonyl-[protein] + phosphate</text>
        <dbReference type="Rhea" id="RHEA:47004"/>
        <dbReference type="Rhea" id="RHEA-COMP:11060"/>
        <dbReference type="Rhea" id="RHEA-COMP:11605"/>
        <dbReference type="ChEBI" id="CHEBI:15377"/>
        <dbReference type="ChEBI" id="CHEBI:30013"/>
        <dbReference type="ChEBI" id="CHEBI:43474"/>
        <dbReference type="ChEBI" id="CHEBI:61977"/>
        <dbReference type="EC" id="3.1.3.16"/>
    </reaction>
</comment>
<keyword evidence="3" id="KW-0904">Protein phosphatase</keyword>
<dbReference type="PROSITE" id="PS00383">
    <property type="entry name" value="TYR_PHOSPHATASE_1"/>
    <property type="match status" value="1"/>
</dbReference>
<dbReference type="InterPro" id="IPR029021">
    <property type="entry name" value="Prot-tyrosine_phosphatase-like"/>
</dbReference>
<dbReference type="InterPro" id="IPR020422">
    <property type="entry name" value="TYR_PHOSPHATASE_DUAL_dom"/>
</dbReference>
<comment type="similarity">
    <text evidence="1">Belongs to the protein-tyrosine phosphatase family. Non-receptor class dual specificity subfamily.</text>
</comment>
<dbReference type="PROSITE" id="PS50054">
    <property type="entry name" value="TYR_PHOSPHATASE_DUAL"/>
    <property type="match status" value="1"/>
</dbReference>
<dbReference type="PRINTS" id="PR01909">
    <property type="entry name" value="ADSPHPHTASEA"/>
</dbReference>
<dbReference type="InterPro" id="IPR020405">
    <property type="entry name" value="Atypical_DUSP_subfamA"/>
</dbReference>
<evidence type="ECO:0000256" key="2">
    <source>
        <dbReference type="ARBA" id="ARBA00022801"/>
    </source>
</evidence>
<reference evidence="9" key="1">
    <citation type="journal article" date="2022" name="bioRxiv">
        <title>Sequencing and chromosome-scale assembly of the giantPleurodeles waltlgenome.</title>
        <authorList>
            <person name="Brown T."/>
            <person name="Elewa A."/>
            <person name="Iarovenko S."/>
            <person name="Subramanian E."/>
            <person name="Araus A.J."/>
            <person name="Petzold A."/>
            <person name="Susuki M."/>
            <person name="Suzuki K.-i.T."/>
            <person name="Hayashi T."/>
            <person name="Toyoda A."/>
            <person name="Oliveira C."/>
            <person name="Osipova E."/>
            <person name="Leigh N.D."/>
            <person name="Simon A."/>
            <person name="Yun M.H."/>
        </authorList>
    </citation>
    <scope>NUCLEOTIDE SEQUENCE</scope>
    <source>
        <strain evidence="9">20211129_DDA</strain>
        <tissue evidence="9">Liver</tissue>
    </source>
</reference>
<dbReference type="InterPro" id="IPR000340">
    <property type="entry name" value="Dual-sp_phosphatase_cat-dom"/>
</dbReference>
<dbReference type="InterPro" id="IPR000387">
    <property type="entry name" value="Tyr_Pase_dom"/>
</dbReference>
<sequence>MRSHEVLGPVTAVRHSIKDGNTPGPKRCRVKRRPQHSKCCCSLCGRLPRPPFNYTCCTQIDWFKSYPPIRAHHFQRLLFVRPALPSCPRKALCAGPKLGRYVNRPALKTAPAQLLLALSEFGSLFSVNYWSPQLSDYYRTVRMAKDWSSKDDFLSNCCGQRGKCYETPPLADLQMMLWTHRKSTGHVNQVWPNLYLGDRCTALDKGLLRELGITHILNAADGRFHVNTGAKFYCEMGIDYYGIEADDDPEFNLSVYFNSAARFIRAGLNSPKGKVLVHCAMGISRSATLILAFLMICEKLFLLDAIRAVSEHRDICPNTGFLQQL</sequence>
<dbReference type="PRINTS" id="PR01908">
    <property type="entry name" value="ADSPHPHTASE"/>
</dbReference>
<evidence type="ECO:0000256" key="4">
    <source>
        <dbReference type="ARBA" id="ARBA00047761"/>
    </source>
</evidence>
<feature type="domain" description="Tyrosine-protein phosphatase" evidence="7">
    <location>
        <begin position="186"/>
        <end position="325"/>
    </location>
</feature>
<gene>
    <name evidence="9" type="ORF">NDU88_010746</name>
</gene>
<feature type="active site" description="Phosphocysteine intermediate" evidence="6">
    <location>
        <position position="279"/>
    </location>
</feature>
<protein>
    <recommendedName>
        <fullName evidence="11">Protein-serine/threonine phosphatase</fullName>
    </recommendedName>
</protein>
<proteinExistence type="inferred from homology"/>
<keyword evidence="10" id="KW-1185">Reference proteome</keyword>
<comment type="catalytic activity">
    <reaction evidence="4">
        <text>O-phospho-L-seryl-[protein] + H2O = L-seryl-[protein] + phosphate</text>
        <dbReference type="Rhea" id="RHEA:20629"/>
        <dbReference type="Rhea" id="RHEA-COMP:9863"/>
        <dbReference type="Rhea" id="RHEA-COMP:11604"/>
        <dbReference type="ChEBI" id="CHEBI:15377"/>
        <dbReference type="ChEBI" id="CHEBI:29999"/>
        <dbReference type="ChEBI" id="CHEBI:43474"/>
        <dbReference type="ChEBI" id="CHEBI:83421"/>
        <dbReference type="EC" id="3.1.3.16"/>
    </reaction>
</comment>
<dbReference type="PROSITE" id="PS50056">
    <property type="entry name" value="TYR_PHOSPHATASE_2"/>
    <property type="match status" value="1"/>
</dbReference>
<dbReference type="GO" id="GO:0008138">
    <property type="term" value="F:protein tyrosine/serine/threonine phosphatase activity"/>
    <property type="evidence" value="ECO:0007669"/>
    <property type="project" value="InterPro"/>
</dbReference>
<dbReference type="GO" id="GO:0033549">
    <property type="term" value="F:MAP kinase phosphatase activity"/>
    <property type="evidence" value="ECO:0007669"/>
    <property type="project" value="TreeGrafter"/>
</dbReference>
<dbReference type="GO" id="GO:0005737">
    <property type="term" value="C:cytoplasm"/>
    <property type="evidence" value="ECO:0007669"/>
    <property type="project" value="TreeGrafter"/>
</dbReference>
<dbReference type="AlphaFoldDB" id="A0AAV7QV93"/>
<dbReference type="Gene3D" id="3.90.190.10">
    <property type="entry name" value="Protein tyrosine phosphatase superfamily"/>
    <property type="match status" value="1"/>
</dbReference>
<dbReference type="SMART" id="SM00195">
    <property type="entry name" value="DSPc"/>
    <property type="match status" value="1"/>
</dbReference>
<dbReference type="SUPFAM" id="SSF52799">
    <property type="entry name" value="(Phosphotyrosine protein) phosphatases II"/>
    <property type="match status" value="1"/>
</dbReference>
<evidence type="ECO:0008006" key="11">
    <source>
        <dbReference type="Google" id="ProtNLM"/>
    </source>
</evidence>
<evidence type="ECO:0000313" key="10">
    <source>
        <dbReference type="Proteomes" id="UP001066276"/>
    </source>
</evidence>
<dbReference type="PANTHER" id="PTHR45682">
    <property type="entry name" value="AGAP008228-PA"/>
    <property type="match status" value="1"/>
</dbReference>
<dbReference type="InterPro" id="IPR016130">
    <property type="entry name" value="Tyr_Pase_AS"/>
</dbReference>
<feature type="domain" description="Tyrosine specific protein phosphatases" evidence="8">
    <location>
        <begin position="255"/>
        <end position="313"/>
    </location>
</feature>